<accession>A0AAV5B280</accession>
<dbReference type="InterPro" id="IPR048015">
    <property type="entry name" value="NTP-PPase_MazG-like_N"/>
</dbReference>
<evidence type="ECO:0008006" key="5">
    <source>
        <dbReference type="Google" id="ProtNLM"/>
    </source>
</evidence>
<dbReference type="InterPro" id="IPR048011">
    <property type="entry name" value="NTP-PPase_MazG-like_C"/>
</dbReference>
<reference evidence="3" key="1">
    <citation type="journal article" date="2022" name="Int. J. Syst. Evol. Microbiol.">
        <title>Granulimonas faecalis gen. nov., sp. nov., and Leptogranulimonas caecicola gen. nov., sp. nov., novel lactate-producing Atopobiaceae bacteria isolated from mouse intestines, and an emended description of the family Atopobiaceae.</title>
        <authorList>
            <person name="Morinaga K."/>
            <person name="Kusada H."/>
            <person name="Sakamoto S."/>
            <person name="Murakami T."/>
            <person name="Toyoda A."/>
            <person name="Mori H."/>
            <person name="Meng X.Y."/>
            <person name="Takashino M."/>
            <person name="Murotomi K."/>
            <person name="Tamaki H."/>
        </authorList>
    </citation>
    <scope>NUCLEOTIDE SEQUENCE</scope>
    <source>
        <strain evidence="3">OPF53</strain>
    </source>
</reference>
<dbReference type="GO" id="GO:0047429">
    <property type="term" value="F:nucleoside triphosphate diphosphatase activity"/>
    <property type="evidence" value="ECO:0007669"/>
    <property type="project" value="InterPro"/>
</dbReference>
<dbReference type="Gene3D" id="1.10.287.1080">
    <property type="entry name" value="MazG-like"/>
    <property type="match status" value="2"/>
</dbReference>
<dbReference type="AlphaFoldDB" id="A0AAV5B280"/>
<dbReference type="Gene3D" id="2.60.120.260">
    <property type="entry name" value="Galactose-binding domain-like"/>
    <property type="match status" value="1"/>
</dbReference>
<dbReference type="GO" id="GO:0006203">
    <property type="term" value="P:dGTP catabolic process"/>
    <property type="evidence" value="ECO:0007669"/>
    <property type="project" value="TreeGrafter"/>
</dbReference>
<dbReference type="CDD" id="cd00229">
    <property type="entry name" value="SGNH_hydrolase"/>
    <property type="match status" value="1"/>
</dbReference>
<evidence type="ECO:0000313" key="4">
    <source>
        <dbReference type="Proteomes" id="UP001055025"/>
    </source>
</evidence>
<dbReference type="CDD" id="cd11528">
    <property type="entry name" value="NTP-PPase_MazG_Nterm"/>
    <property type="match status" value="1"/>
</dbReference>
<dbReference type="NCBIfam" id="TIGR00444">
    <property type="entry name" value="mazG"/>
    <property type="match status" value="1"/>
</dbReference>
<dbReference type="FunFam" id="1.10.287.1080:FF:000001">
    <property type="entry name" value="Nucleoside triphosphate pyrophosphohydrolase"/>
    <property type="match status" value="1"/>
</dbReference>
<dbReference type="GO" id="GO:0046061">
    <property type="term" value="P:dATP catabolic process"/>
    <property type="evidence" value="ECO:0007669"/>
    <property type="project" value="TreeGrafter"/>
</dbReference>
<comment type="caution">
    <text evidence="3">The sequence shown here is derived from an EMBL/GenBank/DDBJ whole genome shotgun (WGS) entry which is preliminary data.</text>
</comment>
<dbReference type="InterPro" id="IPR036514">
    <property type="entry name" value="SGNH_hydro_sf"/>
</dbReference>
<evidence type="ECO:0000259" key="2">
    <source>
        <dbReference type="Pfam" id="PF13472"/>
    </source>
</evidence>
<evidence type="ECO:0000259" key="1">
    <source>
        <dbReference type="Pfam" id="PF03819"/>
    </source>
</evidence>
<evidence type="ECO:0000313" key="3">
    <source>
        <dbReference type="EMBL" id="GJM54753.1"/>
    </source>
</evidence>
<keyword evidence="4" id="KW-1185">Reference proteome</keyword>
<dbReference type="Proteomes" id="UP001055025">
    <property type="component" value="Unassembled WGS sequence"/>
</dbReference>
<dbReference type="CDD" id="cd11529">
    <property type="entry name" value="NTP-PPase_MazG_Cterm"/>
    <property type="match status" value="1"/>
</dbReference>
<sequence>MGSSSLEPKVVDARGRTLTGADVPEVCRYLRGCVRAEVQDDGYVRPWRFSAKQLRHLAEVGRSHRAGSTAGVCLAFVTDGSEVQVDLEVVFDLAHDADMVREVRAAEGRSLAPEAGLVDSVTLEVAGVQHVATVESGTLTFVLDNGAHVPLECRVWLPYIMAVAVGGLRTDGSLEPMPDRPLLLTLGDSITQGFVAGCSGETWPVRLGRDLDFCLVNQGVAGHVFDPGTLKGSGRLRRAAPAAVVVAYGTNDWARISSARRIRKNIHAYLRRVADLYGSCARVYVVSPLWRADAAIASASGKPLGWVGQILRDECAGLGFSFVDGFDLVAHDPRLFGDLRLHPNAEGSASMARSLAVRIRADIASGPVTDPATGLSAVATAADGQSRDRAGAPGEHPGFDALVRTIWRLRQPDGCPWDREQTHGSIQRNMVEEAYEAVDAIDGGDPRHLAEELGDVLMQVLLHAQIADDAGAFSIDDVVAGLDEKLVRRHPHVFGDAAAADEGEVLAIWEQVKDAEREDAEQGLLDSVPRSLPALMECQKVSKRAARAGFDWPSADAVWDKVAEERAEFEAEEPGGEAAELEFGDVLFALVNVARKGGVDAERALRRSTAKFRRRWAAMERAAREAGTPLEELSHGELEGLWARVKEGERGER</sequence>
<dbReference type="GO" id="GO:0046047">
    <property type="term" value="P:TTP catabolic process"/>
    <property type="evidence" value="ECO:0007669"/>
    <property type="project" value="TreeGrafter"/>
</dbReference>
<gene>
    <name evidence="3" type="ORF">ATOP_04080</name>
</gene>
<dbReference type="SUPFAM" id="SSF52266">
    <property type="entry name" value="SGNH hydrolase"/>
    <property type="match status" value="1"/>
</dbReference>
<dbReference type="NCBIfam" id="NF007113">
    <property type="entry name" value="PRK09562.1"/>
    <property type="match status" value="1"/>
</dbReference>
<protein>
    <recommendedName>
        <fullName evidence="5">ATP diphosphatase</fullName>
    </recommendedName>
</protein>
<feature type="domain" description="SGNH hydrolase-type esterase" evidence="2">
    <location>
        <begin position="186"/>
        <end position="348"/>
    </location>
</feature>
<dbReference type="SUPFAM" id="SSF101386">
    <property type="entry name" value="all-alpha NTP pyrophosphatases"/>
    <property type="match status" value="2"/>
</dbReference>
<dbReference type="PANTHER" id="PTHR30522:SF0">
    <property type="entry name" value="NUCLEOSIDE TRIPHOSPHATE PYROPHOSPHOHYDROLASE"/>
    <property type="match status" value="1"/>
</dbReference>
<proteinExistence type="predicted"/>
<dbReference type="EMBL" id="BQKC01000001">
    <property type="protein sequence ID" value="GJM54753.1"/>
    <property type="molecule type" value="Genomic_DNA"/>
</dbReference>
<dbReference type="Pfam" id="PF03819">
    <property type="entry name" value="MazG"/>
    <property type="match status" value="1"/>
</dbReference>
<feature type="domain" description="NTP pyrophosphohydrolase MazG-like" evidence="1">
    <location>
        <begin position="421"/>
        <end position="494"/>
    </location>
</feature>
<dbReference type="RefSeq" id="WP_373871640.1">
    <property type="nucleotide sequence ID" value="NZ_BQKC01000001.1"/>
</dbReference>
<dbReference type="InterPro" id="IPR011551">
    <property type="entry name" value="NTP_PyrPHydrolase_MazG"/>
</dbReference>
<dbReference type="Gene3D" id="3.40.50.1110">
    <property type="entry name" value="SGNH hydrolase"/>
    <property type="match status" value="1"/>
</dbReference>
<dbReference type="InterPro" id="IPR004518">
    <property type="entry name" value="MazG-like_dom"/>
</dbReference>
<dbReference type="GO" id="GO:0006950">
    <property type="term" value="P:response to stress"/>
    <property type="evidence" value="ECO:0007669"/>
    <property type="project" value="UniProtKB-ARBA"/>
</dbReference>
<dbReference type="Pfam" id="PF13472">
    <property type="entry name" value="Lipase_GDSL_2"/>
    <property type="match status" value="1"/>
</dbReference>
<organism evidence="3 4">
    <name type="scientific">Granulimonas faecalis</name>
    <dbReference type="NCBI Taxonomy" id="2894155"/>
    <lineage>
        <taxon>Bacteria</taxon>
        <taxon>Bacillati</taxon>
        <taxon>Actinomycetota</taxon>
        <taxon>Coriobacteriia</taxon>
        <taxon>Coriobacteriales</taxon>
        <taxon>Kribbibacteriaceae</taxon>
        <taxon>Granulimonas</taxon>
    </lineage>
</organism>
<dbReference type="PANTHER" id="PTHR30522">
    <property type="entry name" value="NUCLEOSIDE TRIPHOSPHATE PYROPHOSPHOHYDROLASE"/>
    <property type="match status" value="1"/>
</dbReference>
<dbReference type="GO" id="GO:0046052">
    <property type="term" value="P:UTP catabolic process"/>
    <property type="evidence" value="ECO:0007669"/>
    <property type="project" value="TreeGrafter"/>
</dbReference>
<dbReference type="GO" id="GO:0046076">
    <property type="term" value="P:dTTP catabolic process"/>
    <property type="evidence" value="ECO:0007669"/>
    <property type="project" value="TreeGrafter"/>
</dbReference>
<dbReference type="InterPro" id="IPR013830">
    <property type="entry name" value="SGNH_hydro"/>
</dbReference>
<name>A0AAV5B280_9ACTN</name>
<dbReference type="GO" id="GO:0046081">
    <property type="term" value="P:dUTP catabolic process"/>
    <property type="evidence" value="ECO:0007669"/>
    <property type="project" value="TreeGrafter"/>
</dbReference>